<comment type="caution">
    <text evidence="1">The sequence shown here is derived from an EMBL/GenBank/DDBJ whole genome shotgun (WGS) entry which is preliminary data.</text>
</comment>
<dbReference type="EMBL" id="BAAASD010000029">
    <property type="protein sequence ID" value="GAA2358877.1"/>
    <property type="molecule type" value="Genomic_DNA"/>
</dbReference>
<sequence>MPVGEMAGGPVGRLAGAAVGAAGAAGGSAHAAQALPQILVHKLQALADLGLEWATA</sequence>
<proteinExistence type="predicted"/>
<gene>
    <name evidence="1" type="ORF">GCM10010246_55920</name>
</gene>
<reference evidence="1 2" key="1">
    <citation type="journal article" date="2019" name="Int. J. Syst. Evol. Microbiol.">
        <title>The Global Catalogue of Microorganisms (GCM) 10K type strain sequencing project: providing services to taxonomists for standard genome sequencing and annotation.</title>
        <authorList>
            <consortium name="The Broad Institute Genomics Platform"/>
            <consortium name="The Broad Institute Genome Sequencing Center for Infectious Disease"/>
            <person name="Wu L."/>
            <person name="Ma J."/>
        </authorList>
    </citation>
    <scope>NUCLEOTIDE SEQUENCE [LARGE SCALE GENOMIC DNA]</scope>
    <source>
        <strain evidence="1 2">JCM 4316</strain>
    </source>
</reference>
<accession>A0ABN3GR48</accession>
<protein>
    <submittedName>
        <fullName evidence="1">Uncharacterized protein</fullName>
    </submittedName>
</protein>
<evidence type="ECO:0000313" key="1">
    <source>
        <dbReference type="EMBL" id="GAA2358877.1"/>
    </source>
</evidence>
<dbReference type="Proteomes" id="UP001500253">
    <property type="component" value="Unassembled WGS sequence"/>
</dbReference>
<evidence type="ECO:0000313" key="2">
    <source>
        <dbReference type="Proteomes" id="UP001500253"/>
    </source>
</evidence>
<name>A0ABN3GR48_9ACTN</name>
<keyword evidence="2" id="KW-1185">Reference proteome</keyword>
<organism evidence="1 2">
    <name type="scientific">Streptomyces cuspidosporus</name>
    <dbReference type="NCBI Taxonomy" id="66882"/>
    <lineage>
        <taxon>Bacteria</taxon>
        <taxon>Bacillati</taxon>
        <taxon>Actinomycetota</taxon>
        <taxon>Actinomycetes</taxon>
        <taxon>Kitasatosporales</taxon>
        <taxon>Streptomycetaceae</taxon>
        <taxon>Streptomyces</taxon>
    </lineage>
</organism>